<dbReference type="InterPro" id="IPR003753">
    <property type="entry name" value="Exonuc_VII_L"/>
</dbReference>
<dbReference type="GO" id="GO:0008855">
    <property type="term" value="F:exodeoxyribonuclease VII activity"/>
    <property type="evidence" value="ECO:0007669"/>
    <property type="project" value="UniProtKB-UniRule"/>
</dbReference>
<evidence type="ECO:0000256" key="5">
    <source>
        <dbReference type="HAMAP-Rule" id="MF_00378"/>
    </source>
</evidence>
<keyword evidence="3 5" id="KW-0378">Hydrolase</keyword>
<dbReference type="GO" id="GO:0006308">
    <property type="term" value="P:DNA catabolic process"/>
    <property type="evidence" value="ECO:0007669"/>
    <property type="project" value="UniProtKB-UniRule"/>
</dbReference>
<protein>
    <recommendedName>
        <fullName evidence="5">Exodeoxyribonuclease 7 large subunit</fullName>
        <ecNumber evidence="5">3.1.11.6</ecNumber>
    </recommendedName>
    <alternativeName>
        <fullName evidence="5">Exodeoxyribonuclease VII large subunit</fullName>
        <shortName evidence="5">Exonuclease VII large subunit</shortName>
    </alternativeName>
</protein>
<reference evidence="9" key="1">
    <citation type="journal article" date="2021" name="Microb. Physiol.">
        <title>Proteogenomic Insights into the Physiology of Marine, Sulfate-Reducing, Filamentous Desulfonema limicola and Desulfonema magnum.</title>
        <authorList>
            <person name="Schnaars V."/>
            <person name="Wohlbrand L."/>
            <person name="Scheve S."/>
            <person name="Hinrichs C."/>
            <person name="Reinhardt R."/>
            <person name="Rabus R."/>
        </authorList>
    </citation>
    <scope>NUCLEOTIDE SEQUENCE</scope>
    <source>
        <strain evidence="9">4be13</strain>
    </source>
</reference>
<feature type="domain" description="Exonuclease VII large subunit C-terminal" evidence="7">
    <location>
        <begin position="124"/>
        <end position="344"/>
    </location>
</feature>
<evidence type="ECO:0000313" key="9">
    <source>
        <dbReference type="EMBL" id="QTA92836.1"/>
    </source>
</evidence>
<evidence type="ECO:0000256" key="4">
    <source>
        <dbReference type="ARBA" id="ARBA00022839"/>
    </source>
</evidence>
<evidence type="ECO:0000256" key="2">
    <source>
        <dbReference type="ARBA" id="ARBA00022722"/>
    </source>
</evidence>
<dbReference type="PANTHER" id="PTHR30008:SF0">
    <property type="entry name" value="EXODEOXYRIBONUCLEASE 7 LARGE SUBUNIT"/>
    <property type="match status" value="1"/>
</dbReference>
<name>A0A975BW34_9BACT</name>
<sequence>MNMQQRIYTVSELTADIKSLLEENFSFIWIFGEISNFRMPASRHFYFTLKDENAQISAVMFRGQNRNLKFDLEDGMNVTGLGRLSVYAPRGNYQIILEYLEPAGVGALQVAFEQLKARLSAEGLFDKEHKKYLPFLPKKISVITSPTGAVVHDVLKIVNRRFPNVHIEIVPVKVQGQGADMEIVAGIELLNRREDSDVAILGRGGGSLEDLHAFNSEIVARAVFASKIPIISAVGHETDFTICDFVADIRASTPSAAAELVIPLKDDLARECIRLSMSLKMRFYRYIERQRSLLNEISEKLTHPSRKIQDLRLKTDDLGTRLVRAFINSIRQKRERLSWRADRLHALSPVAILSRGYSITRTIPDARVVTNSETVNKGQNLEVILAKGILTCSVEGKSNNGQTDKTDI</sequence>
<evidence type="ECO:0000313" key="10">
    <source>
        <dbReference type="Proteomes" id="UP000663722"/>
    </source>
</evidence>
<dbReference type="KEGG" id="dmm:dnm_089290"/>
<evidence type="ECO:0000259" key="8">
    <source>
        <dbReference type="Pfam" id="PF13742"/>
    </source>
</evidence>
<dbReference type="NCBIfam" id="TIGR00237">
    <property type="entry name" value="xseA"/>
    <property type="match status" value="1"/>
</dbReference>
<keyword evidence="1 5" id="KW-0963">Cytoplasm</keyword>
<evidence type="ECO:0000256" key="1">
    <source>
        <dbReference type="ARBA" id="ARBA00022490"/>
    </source>
</evidence>
<dbReference type="Proteomes" id="UP000663722">
    <property type="component" value="Chromosome"/>
</dbReference>
<keyword evidence="10" id="KW-1185">Reference proteome</keyword>
<comment type="subunit">
    <text evidence="5">Heterooligomer composed of large and small subunits.</text>
</comment>
<evidence type="ECO:0000259" key="7">
    <source>
        <dbReference type="Pfam" id="PF02601"/>
    </source>
</evidence>
<dbReference type="InterPro" id="IPR025824">
    <property type="entry name" value="OB-fold_nuc-bd_dom"/>
</dbReference>
<comment type="subcellular location">
    <subcellularLocation>
        <location evidence="5 6">Cytoplasm</location>
    </subcellularLocation>
</comment>
<dbReference type="CDD" id="cd04489">
    <property type="entry name" value="ExoVII_LU_OBF"/>
    <property type="match status" value="1"/>
</dbReference>
<dbReference type="HAMAP" id="MF_00378">
    <property type="entry name" value="Exonuc_7_L"/>
    <property type="match status" value="1"/>
</dbReference>
<dbReference type="Pfam" id="PF13742">
    <property type="entry name" value="tRNA_anti_2"/>
    <property type="match status" value="1"/>
</dbReference>
<dbReference type="GO" id="GO:0009318">
    <property type="term" value="C:exodeoxyribonuclease VII complex"/>
    <property type="evidence" value="ECO:0007669"/>
    <property type="project" value="UniProtKB-UniRule"/>
</dbReference>
<dbReference type="RefSeq" id="WP_207680040.1">
    <property type="nucleotide sequence ID" value="NZ_CP061800.1"/>
</dbReference>
<accession>A0A975BW34</accession>
<comment type="function">
    <text evidence="5">Bidirectionally degrades single-stranded DNA into large acid-insoluble oligonucleotides, which are then degraded further into small acid-soluble oligonucleotides.</text>
</comment>
<keyword evidence="4 5" id="KW-0269">Exonuclease</keyword>
<feature type="domain" description="OB-fold nucleic acid binding" evidence="8">
    <location>
        <begin position="8"/>
        <end position="100"/>
    </location>
</feature>
<dbReference type="EC" id="3.1.11.6" evidence="5"/>
<gene>
    <name evidence="5 9" type="primary">xseA</name>
    <name evidence="9" type="ORF">dnm_089290</name>
</gene>
<organism evidence="9 10">
    <name type="scientific">Desulfonema magnum</name>
    <dbReference type="NCBI Taxonomy" id="45655"/>
    <lineage>
        <taxon>Bacteria</taxon>
        <taxon>Pseudomonadati</taxon>
        <taxon>Thermodesulfobacteriota</taxon>
        <taxon>Desulfobacteria</taxon>
        <taxon>Desulfobacterales</taxon>
        <taxon>Desulfococcaceae</taxon>
        <taxon>Desulfonema</taxon>
    </lineage>
</organism>
<proteinExistence type="inferred from homology"/>
<dbReference type="GO" id="GO:0005737">
    <property type="term" value="C:cytoplasm"/>
    <property type="evidence" value="ECO:0007669"/>
    <property type="project" value="UniProtKB-SubCell"/>
</dbReference>
<evidence type="ECO:0000256" key="3">
    <source>
        <dbReference type="ARBA" id="ARBA00022801"/>
    </source>
</evidence>
<comment type="similarity">
    <text evidence="5 6">Belongs to the XseA family.</text>
</comment>
<comment type="catalytic activity">
    <reaction evidence="5 6">
        <text>Exonucleolytic cleavage in either 5'- to 3'- or 3'- to 5'-direction to yield nucleoside 5'-phosphates.</text>
        <dbReference type="EC" id="3.1.11.6"/>
    </reaction>
</comment>
<dbReference type="AlphaFoldDB" id="A0A975BW34"/>
<dbReference type="PANTHER" id="PTHR30008">
    <property type="entry name" value="EXODEOXYRIBONUCLEASE 7 LARGE SUBUNIT"/>
    <property type="match status" value="1"/>
</dbReference>
<dbReference type="GO" id="GO:0003676">
    <property type="term" value="F:nucleic acid binding"/>
    <property type="evidence" value="ECO:0007669"/>
    <property type="project" value="InterPro"/>
</dbReference>
<keyword evidence="2 5" id="KW-0540">Nuclease</keyword>
<dbReference type="Pfam" id="PF02601">
    <property type="entry name" value="Exonuc_VII_L"/>
    <property type="match status" value="1"/>
</dbReference>
<dbReference type="EMBL" id="CP061800">
    <property type="protein sequence ID" value="QTA92836.1"/>
    <property type="molecule type" value="Genomic_DNA"/>
</dbReference>
<evidence type="ECO:0000256" key="6">
    <source>
        <dbReference type="RuleBase" id="RU004355"/>
    </source>
</evidence>
<dbReference type="InterPro" id="IPR020579">
    <property type="entry name" value="Exonuc_VII_lsu_C"/>
</dbReference>